<dbReference type="AlphaFoldDB" id="A0A506U6E4"/>
<dbReference type="SUPFAM" id="SSF46894">
    <property type="entry name" value="C-terminal effector domain of the bipartite response regulators"/>
    <property type="match status" value="1"/>
</dbReference>
<dbReference type="InterPro" id="IPR011006">
    <property type="entry name" value="CheY-like_superfamily"/>
</dbReference>
<reference evidence="6 7" key="1">
    <citation type="submission" date="2019-06" db="EMBL/GenBank/DDBJ databases">
        <authorList>
            <person name="Li M."/>
        </authorList>
    </citation>
    <scope>NUCLEOTIDE SEQUENCE [LARGE SCALE GENOMIC DNA]</scope>
    <source>
        <strain evidence="6 7">BGMRC6574</strain>
    </source>
</reference>
<feature type="compositionally biased region" description="Polar residues" evidence="4">
    <location>
        <begin position="175"/>
        <end position="186"/>
    </location>
</feature>
<dbReference type="PRINTS" id="PR00038">
    <property type="entry name" value="HTHLUXR"/>
</dbReference>
<keyword evidence="1" id="KW-0805">Transcription regulation</keyword>
<dbReference type="Pfam" id="PF00196">
    <property type="entry name" value="GerE"/>
    <property type="match status" value="1"/>
</dbReference>
<evidence type="ECO:0000256" key="4">
    <source>
        <dbReference type="SAM" id="MobiDB-lite"/>
    </source>
</evidence>
<dbReference type="CDD" id="cd06170">
    <property type="entry name" value="LuxR_C_like"/>
    <property type="match status" value="1"/>
</dbReference>
<evidence type="ECO:0000256" key="3">
    <source>
        <dbReference type="ARBA" id="ARBA00023163"/>
    </source>
</evidence>
<dbReference type="GO" id="GO:0006355">
    <property type="term" value="P:regulation of DNA-templated transcription"/>
    <property type="evidence" value="ECO:0007669"/>
    <property type="project" value="InterPro"/>
</dbReference>
<dbReference type="PROSITE" id="PS50043">
    <property type="entry name" value="HTH_LUXR_2"/>
    <property type="match status" value="1"/>
</dbReference>
<keyword evidence="7" id="KW-1185">Reference proteome</keyword>
<evidence type="ECO:0000259" key="5">
    <source>
        <dbReference type="PROSITE" id="PS50043"/>
    </source>
</evidence>
<evidence type="ECO:0000313" key="7">
    <source>
        <dbReference type="Proteomes" id="UP000320314"/>
    </source>
</evidence>
<dbReference type="Proteomes" id="UP000320314">
    <property type="component" value="Unassembled WGS sequence"/>
</dbReference>
<keyword evidence="2" id="KW-0238">DNA-binding</keyword>
<proteinExistence type="predicted"/>
<dbReference type="PANTHER" id="PTHR44688:SF16">
    <property type="entry name" value="DNA-BINDING TRANSCRIPTIONAL ACTIVATOR DEVR_DOSR"/>
    <property type="match status" value="1"/>
</dbReference>
<protein>
    <submittedName>
        <fullName evidence="6">Response regulator transcription factor</fullName>
    </submittedName>
</protein>
<evidence type="ECO:0000256" key="2">
    <source>
        <dbReference type="ARBA" id="ARBA00023125"/>
    </source>
</evidence>
<feature type="domain" description="HTH luxR-type" evidence="5">
    <location>
        <begin position="184"/>
        <end position="249"/>
    </location>
</feature>
<evidence type="ECO:0000313" key="6">
    <source>
        <dbReference type="EMBL" id="TPW28179.1"/>
    </source>
</evidence>
<dbReference type="PROSITE" id="PS00622">
    <property type="entry name" value="HTH_LUXR_1"/>
    <property type="match status" value="1"/>
</dbReference>
<dbReference type="EMBL" id="VHLH01000016">
    <property type="protein sequence ID" value="TPW28179.1"/>
    <property type="molecule type" value="Genomic_DNA"/>
</dbReference>
<dbReference type="Gene3D" id="3.40.50.2300">
    <property type="match status" value="1"/>
</dbReference>
<accession>A0A506U6E4</accession>
<dbReference type="GO" id="GO:0003677">
    <property type="term" value="F:DNA binding"/>
    <property type="evidence" value="ECO:0007669"/>
    <property type="project" value="UniProtKB-KW"/>
</dbReference>
<evidence type="ECO:0000256" key="1">
    <source>
        <dbReference type="ARBA" id="ARBA00023015"/>
    </source>
</evidence>
<feature type="region of interest" description="Disordered" evidence="4">
    <location>
        <begin position="169"/>
        <end position="188"/>
    </location>
</feature>
<keyword evidence="3" id="KW-0804">Transcription</keyword>
<dbReference type="InterPro" id="IPR000792">
    <property type="entry name" value="Tscrpt_reg_LuxR_C"/>
</dbReference>
<dbReference type="OrthoDB" id="7272316at2"/>
<dbReference type="InterPro" id="IPR016032">
    <property type="entry name" value="Sig_transdc_resp-reg_C-effctor"/>
</dbReference>
<organism evidence="6 7">
    <name type="scientific">Pararhizobium mangrovi</name>
    <dbReference type="NCBI Taxonomy" id="2590452"/>
    <lineage>
        <taxon>Bacteria</taxon>
        <taxon>Pseudomonadati</taxon>
        <taxon>Pseudomonadota</taxon>
        <taxon>Alphaproteobacteria</taxon>
        <taxon>Hyphomicrobiales</taxon>
        <taxon>Rhizobiaceae</taxon>
        <taxon>Rhizobium/Agrobacterium group</taxon>
        <taxon>Pararhizobium</taxon>
    </lineage>
</organism>
<dbReference type="PANTHER" id="PTHR44688">
    <property type="entry name" value="DNA-BINDING TRANSCRIPTIONAL ACTIVATOR DEVR_DOSR"/>
    <property type="match status" value="1"/>
</dbReference>
<comment type="caution">
    <text evidence="6">The sequence shown here is derived from an EMBL/GenBank/DDBJ whole genome shotgun (WGS) entry which is preliminary data.</text>
</comment>
<gene>
    <name evidence="6" type="ORF">FJU11_09975</name>
</gene>
<name>A0A506U6E4_9HYPH</name>
<dbReference type="SMART" id="SM00421">
    <property type="entry name" value="HTH_LUXR"/>
    <property type="match status" value="1"/>
</dbReference>
<sequence>MFRILLVGTDALSLQAFAQILHAHCRDFEVRCRADIEREPGFSPDIVVMDIRTMAPSDTRVTERLSRVRFVHPESDIILKCRAARPGLASECGSLGIAGCLPETLSIEAAIAVLRLVLCHVSYYPCETAQHTRPERPIFVTERPRAVAFDLAHACPTPPHSLERLMSRSGASGGMRQTPNTSSRSGTDVFLTRRERDVVECVCQGKSNKIIAYELGMSLSTVKVHLRNVMRKMKVTNRMQVALQVPATFGPVDRQNFGSFALR</sequence>
<dbReference type="SUPFAM" id="SSF52172">
    <property type="entry name" value="CheY-like"/>
    <property type="match status" value="1"/>
</dbReference>